<keyword evidence="1" id="KW-1185">Reference proteome</keyword>
<proteinExistence type="predicted"/>
<evidence type="ECO:0000313" key="1">
    <source>
        <dbReference type="Proteomes" id="UP000095282"/>
    </source>
</evidence>
<dbReference type="Proteomes" id="UP000095282">
    <property type="component" value="Unplaced"/>
</dbReference>
<dbReference type="AlphaFoldDB" id="A0A1I7UEA5"/>
<dbReference type="STRING" id="1561998.A0A1I7UEA5"/>
<dbReference type="WBParaSite" id="Csp11.Scaffold629.g8455.t1">
    <property type="protein sequence ID" value="Csp11.Scaffold629.g8455.t1"/>
    <property type="gene ID" value="Csp11.Scaffold629.g8455"/>
</dbReference>
<protein>
    <submittedName>
        <fullName evidence="2">TF-B3 domain-containing protein</fullName>
    </submittedName>
</protein>
<reference evidence="2" key="1">
    <citation type="submission" date="2016-11" db="UniProtKB">
        <authorList>
            <consortium name="WormBaseParasite"/>
        </authorList>
    </citation>
    <scope>IDENTIFICATION</scope>
</reference>
<sequence length="139" mass="15448">MEGWYRFQKLRPSNRFFLVFQEKGDFKTAEIGTNCRILITPRVEEVEEEVEEEKISNIGSSPLCSPISTVHSDLSEGEMKISAKKVIVVRPDGSIVPTPRAIEDIGYDGDYDRDVLIAKSSSSFGVAEVDLSISSAHSH</sequence>
<dbReference type="eggNOG" id="KOG4243">
    <property type="taxonomic scope" value="Eukaryota"/>
</dbReference>
<accession>A0A1I7UEA5</accession>
<evidence type="ECO:0000313" key="2">
    <source>
        <dbReference type="WBParaSite" id="Csp11.Scaffold629.g8455.t1"/>
    </source>
</evidence>
<organism evidence="1 2">
    <name type="scientific">Caenorhabditis tropicalis</name>
    <dbReference type="NCBI Taxonomy" id="1561998"/>
    <lineage>
        <taxon>Eukaryota</taxon>
        <taxon>Metazoa</taxon>
        <taxon>Ecdysozoa</taxon>
        <taxon>Nematoda</taxon>
        <taxon>Chromadorea</taxon>
        <taxon>Rhabditida</taxon>
        <taxon>Rhabditina</taxon>
        <taxon>Rhabditomorpha</taxon>
        <taxon>Rhabditoidea</taxon>
        <taxon>Rhabditidae</taxon>
        <taxon>Peloderinae</taxon>
        <taxon>Caenorhabditis</taxon>
    </lineage>
</organism>
<name>A0A1I7UEA5_9PELO</name>